<evidence type="ECO:0000256" key="6">
    <source>
        <dbReference type="ARBA" id="ARBA00023125"/>
    </source>
</evidence>
<dbReference type="InterPro" id="IPR011639">
    <property type="entry name" value="MethylTrfase_TaqI-like_dom"/>
</dbReference>
<proteinExistence type="predicted"/>
<dbReference type="Proteomes" id="UP001268651">
    <property type="component" value="Unassembled WGS sequence"/>
</dbReference>
<evidence type="ECO:0000256" key="1">
    <source>
        <dbReference type="ARBA" id="ARBA00011900"/>
    </source>
</evidence>
<evidence type="ECO:0000313" key="10">
    <source>
        <dbReference type="EMBL" id="MDU8885206.1"/>
    </source>
</evidence>
<feature type="domain" description="TaqI-like C-terminal specificity" evidence="9">
    <location>
        <begin position="872"/>
        <end position="1043"/>
    </location>
</feature>
<reference evidence="10 11" key="1">
    <citation type="submission" date="2023-10" db="EMBL/GenBank/DDBJ databases">
        <title>Marimonas sp. nov. isolated from tidal mud flat.</title>
        <authorList>
            <person name="Jaincy N.J."/>
            <person name="Srinivasan S."/>
            <person name="Lee S.-S."/>
        </authorList>
    </citation>
    <scope>NUCLEOTIDE SEQUENCE [LARGE SCALE GENOMIC DNA]</scope>
    <source>
        <strain evidence="10 11">MJ-SS3</strain>
    </source>
</reference>
<evidence type="ECO:0000256" key="3">
    <source>
        <dbReference type="ARBA" id="ARBA00022679"/>
    </source>
</evidence>
<dbReference type="GO" id="GO:0008168">
    <property type="term" value="F:methyltransferase activity"/>
    <property type="evidence" value="ECO:0007669"/>
    <property type="project" value="UniProtKB-KW"/>
</dbReference>
<keyword evidence="4" id="KW-0949">S-adenosyl-L-methionine</keyword>
<evidence type="ECO:0000259" key="9">
    <source>
        <dbReference type="Pfam" id="PF12950"/>
    </source>
</evidence>
<keyword evidence="2 10" id="KW-0489">Methyltransferase</keyword>
<dbReference type="PANTHER" id="PTHR33841:SF1">
    <property type="entry name" value="DNA METHYLTRANSFERASE A"/>
    <property type="match status" value="1"/>
</dbReference>
<dbReference type="RefSeq" id="WP_316661066.1">
    <property type="nucleotide sequence ID" value="NZ_JAWHTF010000001.1"/>
</dbReference>
<sequence>MSKINELIQSFSNTTLIAFLRQQIPTFKPDDDDLAYLFDDEIFDKYLSINKVGEATINGDDLIVITSETSDPLTERTGKKKQYEIAKQILKHEVKDAALFVFYDVEGNFRFSFVKANYLGTKRNFTDFKRYTYYITPDRTNRTFIKQVGGCNFNSLDEIIEAFSVEPLNKQFYQEIAKAFYSLIGGKIKIGSRNQEFDTVLKLPSTPSAENRKLYQEFSVRLIGRTIFCWFLRNKKSENHIPLIPENWLSSSTVELLANGGFNYYHDYLEKVFFLILNKKVDDRKDFDLPDGHELIPFLNGGLFEPHIDDFFGNNGKPNYGLDIPNIWFLDLFKILEQYNFTIDENSIYDAEVSIDPEMLGTIFENLLAEIDPDTEKSARKATGSFYTPREIVDYMVEQSLIQYLKTKTNIENEEQLQELFKEGGENRFNPFETKKILQALGDVKILDPACGSGAFPMGALHKIINALHKLDPDVSWWKERQLENIPNVLARKMLKEKLDTASADYVRKLGIIQNSIYGVDIQPIAAEISKLRSFLSLVIDENIDDNAENRGIEPLPNLEFKFVTANTLLGLEEKNISVIDFGQTEPLQDELQRIRNDYLQAYGIAKVKLKEQFELVQSQIYKNEVAGGGQNKRALQLAAWKPFSHESNSWFDPYWMYGFDKFDIIIGNPPYNQLQKEIDDSKKLADIYQDLKYLTFERSGDIYCLFYENSINLLSNNGFVCLITSNKWMRAKYGKSLRKLFLKYNPIQLIDLGPGVFNSATVDTNILILQNETNRKIQLNAIELKKNKDLNNLNDKFTEINSLSEESWIILSKEKQKIKQKIDNKGKALKKWGVNINRGVLTGLNEAFIIDEKCKNDLIFNEPEAIKFIRPLLKGRDVQRYKILDNKLWLIGTFPSRGIDIDRYPYLKNYLEKFWPKIKQSGEKIVLKDGTKVKTRKKTKHQWFETQDQINYFNEFDKEFIVWAETIKIYFDGSRNFPRFTITENVYLDKTCFFMTTNENNKKYILSILNSKLFEFYILNLVMTLGSGSLGLQKNYIETIPIPEISSEKQKTFSDVASIILDKKKLNQNTSEEELKLDVMVYKLYDISFEEIITIDPTFYLSQSEYNNFDIIK</sequence>
<evidence type="ECO:0000313" key="11">
    <source>
        <dbReference type="Proteomes" id="UP001268651"/>
    </source>
</evidence>
<keyword evidence="5" id="KW-0680">Restriction system</keyword>
<dbReference type="EC" id="2.1.1.72" evidence="1"/>
<organism evidence="10 11">
    <name type="scientific">Gilvirhabdus luticola</name>
    <dbReference type="NCBI Taxonomy" id="3079858"/>
    <lineage>
        <taxon>Bacteria</taxon>
        <taxon>Pseudomonadati</taxon>
        <taxon>Bacteroidota</taxon>
        <taxon>Flavobacteriia</taxon>
        <taxon>Flavobacteriales</taxon>
        <taxon>Flavobacteriaceae</taxon>
        <taxon>Gilvirhabdus</taxon>
    </lineage>
</organism>
<dbReference type="PROSITE" id="PS00092">
    <property type="entry name" value="N6_MTASE"/>
    <property type="match status" value="1"/>
</dbReference>
<evidence type="ECO:0000256" key="2">
    <source>
        <dbReference type="ARBA" id="ARBA00022603"/>
    </source>
</evidence>
<accession>A0ABU3U4D3</accession>
<dbReference type="InterPro" id="IPR025931">
    <property type="entry name" value="TaqI_C"/>
</dbReference>
<dbReference type="PANTHER" id="PTHR33841">
    <property type="entry name" value="DNA METHYLTRANSFERASE YEEA-RELATED"/>
    <property type="match status" value="1"/>
</dbReference>
<dbReference type="PRINTS" id="PR00507">
    <property type="entry name" value="N12N6MTFRASE"/>
</dbReference>
<evidence type="ECO:0000256" key="5">
    <source>
        <dbReference type="ARBA" id="ARBA00022747"/>
    </source>
</evidence>
<evidence type="ECO:0000256" key="7">
    <source>
        <dbReference type="ARBA" id="ARBA00047942"/>
    </source>
</evidence>
<name>A0ABU3U4D3_9FLAO</name>
<dbReference type="Pfam" id="PF07669">
    <property type="entry name" value="Eco57I"/>
    <property type="match status" value="1"/>
</dbReference>
<keyword evidence="11" id="KW-1185">Reference proteome</keyword>
<dbReference type="SUPFAM" id="SSF53335">
    <property type="entry name" value="S-adenosyl-L-methionine-dependent methyltransferases"/>
    <property type="match status" value="1"/>
</dbReference>
<feature type="domain" description="Type II methyltransferase M.TaqI-like" evidence="8">
    <location>
        <begin position="515"/>
        <end position="753"/>
    </location>
</feature>
<protein>
    <recommendedName>
        <fullName evidence="1">site-specific DNA-methyltransferase (adenine-specific)</fullName>
        <ecNumber evidence="1">2.1.1.72</ecNumber>
    </recommendedName>
</protein>
<dbReference type="EMBL" id="JAWHTF010000001">
    <property type="protein sequence ID" value="MDU8885206.1"/>
    <property type="molecule type" value="Genomic_DNA"/>
</dbReference>
<dbReference type="Pfam" id="PF12950">
    <property type="entry name" value="TaqI_C"/>
    <property type="match status" value="1"/>
</dbReference>
<dbReference type="GO" id="GO:0032259">
    <property type="term" value="P:methylation"/>
    <property type="evidence" value="ECO:0007669"/>
    <property type="project" value="UniProtKB-KW"/>
</dbReference>
<dbReference type="InterPro" id="IPR002052">
    <property type="entry name" value="DNA_methylase_N6_adenine_CS"/>
</dbReference>
<comment type="caution">
    <text evidence="10">The sequence shown here is derived from an EMBL/GenBank/DDBJ whole genome shotgun (WGS) entry which is preliminary data.</text>
</comment>
<dbReference type="SUPFAM" id="SSF116734">
    <property type="entry name" value="DNA methylase specificity domain"/>
    <property type="match status" value="1"/>
</dbReference>
<evidence type="ECO:0000259" key="8">
    <source>
        <dbReference type="Pfam" id="PF07669"/>
    </source>
</evidence>
<keyword evidence="6" id="KW-0238">DNA-binding</keyword>
<evidence type="ECO:0000256" key="4">
    <source>
        <dbReference type="ARBA" id="ARBA00022691"/>
    </source>
</evidence>
<dbReference type="InterPro" id="IPR050953">
    <property type="entry name" value="N4_N6_ade-DNA_methylase"/>
</dbReference>
<keyword evidence="3" id="KW-0808">Transferase</keyword>
<dbReference type="Gene3D" id="3.40.50.150">
    <property type="entry name" value="Vaccinia Virus protein VP39"/>
    <property type="match status" value="1"/>
</dbReference>
<gene>
    <name evidence="10" type="ORF">RXV94_03475</name>
</gene>
<comment type="catalytic activity">
    <reaction evidence="7">
        <text>a 2'-deoxyadenosine in DNA + S-adenosyl-L-methionine = an N(6)-methyl-2'-deoxyadenosine in DNA + S-adenosyl-L-homocysteine + H(+)</text>
        <dbReference type="Rhea" id="RHEA:15197"/>
        <dbReference type="Rhea" id="RHEA-COMP:12418"/>
        <dbReference type="Rhea" id="RHEA-COMP:12419"/>
        <dbReference type="ChEBI" id="CHEBI:15378"/>
        <dbReference type="ChEBI" id="CHEBI:57856"/>
        <dbReference type="ChEBI" id="CHEBI:59789"/>
        <dbReference type="ChEBI" id="CHEBI:90615"/>
        <dbReference type="ChEBI" id="CHEBI:90616"/>
        <dbReference type="EC" id="2.1.1.72"/>
    </reaction>
</comment>
<dbReference type="InterPro" id="IPR029063">
    <property type="entry name" value="SAM-dependent_MTases_sf"/>
</dbReference>